<dbReference type="Proteomes" id="UP000799539">
    <property type="component" value="Unassembled WGS sequence"/>
</dbReference>
<reference evidence="2" key="1">
    <citation type="journal article" date="2020" name="Stud. Mycol.">
        <title>101 Dothideomycetes genomes: a test case for predicting lifestyles and emergence of pathogens.</title>
        <authorList>
            <person name="Haridas S."/>
            <person name="Albert R."/>
            <person name="Binder M."/>
            <person name="Bloem J."/>
            <person name="Labutti K."/>
            <person name="Salamov A."/>
            <person name="Andreopoulos B."/>
            <person name="Baker S."/>
            <person name="Barry K."/>
            <person name="Bills G."/>
            <person name="Bluhm B."/>
            <person name="Cannon C."/>
            <person name="Castanera R."/>
            <person name="Culley D."/>
            <person name="Daum C."/>
            <person name="Ezra D."/>
            <person name="Gonzalez J."/>
            <person name="Henrissat B."/>
            <person name="Kuo A."/>
            <person name="Liang C."/>
            <person name="Lipzen A."/>
            <person name="Lutzoni F."/>
            <person name="Magnuson J."/>
            <person name="Mondo S."/>
            <person name="Nolan M."/>
            <person name="Ohm R."/>
            <person name="Pangilinan J."/>
            <person name="Park H.-J."/>
            <person name="Ramirez L."/>
            <person name="Alfaro M."/>
            <person name="Sun H."/>
            <person name="Tritt A."/>
            <person name="Yoshinaga Y."/>
            <person name="Zwiers L.-H."/>
            <person name="Turgeon B."/>
            <person name="Goodwin S."/>
            <person name="Spatafora J."/>
            <person name="Crous P."/>
            <person name="Grigoriev I."/>
        </authorList>
    </citation>
    <scope>NUCLEOTIDE SEQUENCE</scope>
    <source>
        <strain evidence="2">SCOH1-5</strain>
    </source>
</reference>
<protein>
    <submittedName>
        <fullName evidence="2">Uncharacterized protein</fullName>
    </submittedName>
</protein>
<dbReference type="EMBL" id="ML992663">
    <property type="protein sequence ID" value="KAF2217237.1"/>
    <property type="molecule type" value="Genomic_DNA"/>
</dbReference>
<sequence>MMRLHAGHADGGGEDEIPAHDPAQRTKPTALAHHTNAITASQTAKPSPPSRAVSSLSMSESWPRPRHRRQGDLWRPAATRGQHVRKERDGEDSLQKNTQAYRAQTPHRCEPGIAGYHRSASASHGQTDNTTEAHKVCRVQRQLKGNVSTKRVMVKTAPNRACRCARLKSQANADLNSQDTLEVRAIASRGSTNQPARPAEGSASPRTHFHQERDAQGKREGRFAQLKSQINANVDRVIGLERNAIGLQFIRTPCAVQDITLNDGPLSGAMFVPDVEAKEVVIHDLPAR</sequence>
<dbReference type="AlphaFoldDB" id="A0A6A6FUY2"/>
<proteinExistence type="predicted"/>
<feature type="compositionally biased region" description="Basic and acidic residues" evidence="1">
    <location>
        <begin position="84"/>
        <end position="94"/>
    </location>
</feature>
<feature type="compositionally biased region" description="Basic and acidic residues" evidence="1">
    <location>
        <begin position="209"/>
        <end position="221"/>
    </location>
</feature>
<gene>
    <name evidence="2" type="ORF">CERZMDRAFT_81176</name>
</gene>
<evidence type="ECO:0000313" key="2">
    <source>
        <dbReference type="EMBL" id="KAF2217237.1"/>
    </source>
</evidence>
<keyword evidence="3" id="KW-1185">Reference proteome</keyword>
<organism evidence="2 3">
    <name type="scientific">Cercospora zeae-maydis SCOH1-5</name>
    <dbReference type="NCBI Taxonomy" id="717836"/>
    <lineage>
        <taxon>Eukaryota</taxon>
        <taxon>Fungi</taxon>
        <taxon>Dikarya</taxon>
        <taxon>Ascomycota</taxon>
        <taxon>Pezizomycotina</taxon>
        <taxon>Dothideomycetes</taxon>
        <taxon>Dothideomycetidae</taxon>
        <taxon>Mycosphaerellales</taxon>
        <taxon>Mycosphaerellaceae</taxon>
        <taxon>Cercospora</taxon>
    </lineage>
</organism>
<feature type="region of interest" description="Disordered" evidence="1">
    <location>
        <begin position="37"/>
        <end position="135"/>
    </location>
</feature>
<evidence type="ECO:0000313" key="3">
    <source>
        <dbReference type="Proteomes" id="UP000799539"/>
    </source>
</evidence>
<feature type="region of interest" description="Disordered" evidence="1">
    <location>
        <begin position="1"/>
        <end position="22"/>
    </location>
</feature>
<evidence type="ECO:0000256" key="1">
    <source>
        <dbReference type="SAM" id="MobiDB-lite"/>
    </source>
</evidence>
<feature type="region of interest" description="Disordered" evidence="1">
    <location>
        <begin position="188"/>
        <end position="221"/>
    </location>
</feature>
<accession>A0A6A6FUY2</accession>
<name>A0A6A6FUY2_9PEZI</name>
<feature type="compositionally biased region" description="Polar residues" evidence="1">
    <location>
        <begin position="120"/>
        <end position="130"/>
    </location>
</feature>